<reference evidence="1 2" key="1">
    <citation type="submission" date="2014-04" db="EMBL/GenBank/DDBJ databases">
        <authorList>
            <consortium name="DOE Joint Genome Institute"/>
            <person name="Kuo A."/>
            <person name="Girlanda M."/>
            <person name="Perotto S."/>
            <person name="Kohler A."/>
            <person name="Nagy L.G."/>
            <person name="Floudas D."/>
            <person name="Copeland A."/>
            <person name="Barry K.W."/>
            <person name="Cichocki N."/>
            <person name="Veneault-Fourrey C."/>
            <person name="LaButti K."/>
            <person name="Lindquist E.A."/>
            <person name="Lipzen A."/>
            <person name="Lundell T."/>
            <person name="Morin E."/>
            <person name="Murat C."/>
            <person name="Sun H."/>
            <person name="Tunlid A."/>
            <person name="Henrissat B."/>
            <person name="Grigoriev I.V."/>
            <person name="Hibbett D.S."/>
            <person name="Martin F."/>
            <person name="Nordberg H.P."/>
            <person name="Cantor M.N."/>
            <person name="Hua S.X."/>
        </authorList>
    </citation>
    <scope>NUCLEOTIDE SEQUENCE [LARGE SCALE GENOMIC DNA]</scope>
    <source>
        <strain evidence="1 2">MUT 4182</strain>
    </source>
</reference>
<dbReference type="AlphaFoldDB" id="A0A0C3QGL8"/>
<dbReference type="Proteomes" id="UP000054248">
    <property type="component" value="Unassembled WGS sequence"/>
</dbReference>
<reference evidence="2" key="2">
    <citation type="submission" date="2015-01" db="EMBL/GenBank/DDBJ databases">
        <title>Evolutionary Origins and Diversification of the Mycorrhizal Mutualists.</title>
        <authorList>
            <consortium name="DOE Joint Genome Institute"/>
            <consortium name="Mycorrhizal Genomics Consortium"/>
            <person name="Kohler A."/>
            <person name="Kuo A."/>
            <person name="Nagy L.G."/>
            <person name="Floudas D."/>
            <person name="Copeland A."/>
            <person name="Barry K.W."/>
            <person name="Cichocki N."/>
            <person name="Veneault-Fourrey C."/>
            <person name="LaButti K."/>
            <person name="Lindquist E.A."/>
            <person name="Lipzen A."/>
            <person name="Lundell T."/>
            <person name="Morin E."/>
            <person name="Murat C."/>
            <person name="Riley R."/>
            <person name="Ohm R."/>
            <person name="Sun H."/>
            <person name="Tunlid A."/>
            <person name="Henrissat B."/>
            <person name="Grigoriev I.V."/>
            <person name="Hibbett D.S."/>
            <person name="Martin F."/>
        </authorList>
    </citation>
    <scope>NUCLEOTIDE SEQUENCE [LARGE SCALE GENOMIC DNA]</scope>
    <source>
        <strain evidence="2">MUT 4182</strain>
    </source>
</reference>
<keyword evidence="2" id="KW-1185">Reference proteome</keyword>
<accession>A0A0C3QGL8</accession>
<dbReference type="HOGENOM" id="CLU_412327_0_0_1"/>
<name>A0A0C3QGL8_9AGAM</name>
<dbReference type="OrthoDB" id="3251238at2759"/>
<sequence length="666" mass="74869">MSNSGKDACSHVFQDSESWGRFVAFVKEAFDIFHSHPGKENRNIAEHAAKVLFHFLGQCHEEHSKKRVIKDIAIRGARGMGCQFLQALEIASKHFKPQDFGSDLNVKVTFLHAVVAAHHEPVEAYGWSELKALVIDSSTVSNSAGISLASILMYKAFRRSCEGFEGVEEVFDKIAWQDLANGAYESKNLGMNVIRGLLSGVPALQSMSQVPNSRREIVEICTTYTGKVNDLIKRNKLDASLKLSLRNSLTMLVLHFDRPAASGTPDAPVVKFLMEAVRTLRSLYPRAPAQGSELGEIPLRACWHALEHIIAMLESSPGTIKNLGPDFILETAEWLSTSLPKDELMDDLENYSRIPAFMTTGLAEKSPERQARWLNLFFINRKRWFKDSPIALDRVWIKVGLDAKLLGILRKPQTWIQDTQILDILETVTEESWNGSSKLVEGGFAGAAAEAILHIDKRRERLHPEWNGILKRVLKLMLETWSLTKWWATDEWVTEEMIRIIYPLSPHVERWLNSTDEEASETVLTFVQLIEYLSDRRPISAFTRCSAGIGIRSLFRELQRRFGEEAVGRSNTDGDVNPDLHYAYRISRRINLTNELSEACRTGQAFRCPPTRDDAMLASLPLTIVYVRCSSGFLSTVGAALGANDQAYVTVIIAGEWPSLWIVPSQ</sequence>
<dbReference type="EMBL" id="KN823040">
    <property type="protein sequence ID" value="KIO25511.1"/>
    <property type="molecule type" value="Genomic_DNA"/>
</dbReference>
<proteinExistence type="predicted"/>
<evidence type="ECO:0000313" key="2">
    <source>
        <dbReference type="Proteomes" id="UP000054248"/>
    </source>
</evidence>
<evidence type="ECO:0000313" key="1">
    <source>
        <dbReference type="EMBL" id="KIO25511.1"/>
    </source>
</evidence>
<gene>
    <name evidence="1" type="ORF">M407DRAFT_25111</name>
</gene>
<protein>
    <submittedName>
        <fullName evidence="1">Uncharacterized protein</fullName>
    </submittedName>
</protein>
<organism evidence="1 2">
    <name type="scientific">Tulasnella calospora MUT 4182</name>
    <dbReference type="NCBI Taxonomy" id="1051891"/>
    <lineage>
        <taxon>Eukaryota</taxon>
        <taxon>Fungi</taxon>
        <taxon>Dikarya</taxon>
        <taxon>Basidiomycota</taxon>
        <taxon>Agaricomycotina</taxon>
        <taxon>Agaricomycetes</taxon>
        <taxon>Cantharellales</taxon>
        <taxon>Tulasnellaceae</taxon>
        <taxon>Tulasnella</taxon>
    </lineage>
</organism>